<feature type="compositionally biased region" description="Basic and acidic residues" evidence="1">
    <location>
        <begin position="252"/>
        <end position="273"/>
    </location>
</feature>
<dbReference type="Proteomes" id="UP000219799">
    <property type="component" value="Chromosome 14"/>
</dbReference>
<evidence type="ECO:0000313" key="4">
    <source>
        <dbReference type="Proteomes" id="UP000219799"/>
    </source>
</evidence>
<dbReference type="InterPro" id="IPR058917">
    <property type="entry name" value="RESC6_dom"/>
</dbReference>
<reference evidence="3 4" key="1">
    <citation type="submission" date="2016-06" db="EMBL/GenBank/DDBJ databases">
        <authorList>
            <consortium name="Pathogen Informatics"/>
        </authorList>
    </citation>
    <scope>NUCLEOTIDE SEQUENCE [LARGE SCALE GENOMIC DNA]</scope>
    <source>
        <strain evidence="3">PmlGA01</strain>
    </source>
</reference>
<dbReference type="PROSITE" id="PS51286">
    <property type="entry name" value="RAP"/>
    <property type="match status" value="1"/>
</dbReference>
<evidence type="ECO:0000256" key="1">
    <source>
        <dbReference type="SAM" id="MobiDB-lite"/>
    </source>
</evidence>
<dbReference type="Pfam" id="PF08373">
    <property type="entry name" value="RAP"/>
    <property type="match status" value="1"/>
</dbReference>
<feature type="compositionally biased region" description="Low complexity" evidence="1">
    <location>
        <begin position="886"/>
        <end position="941"/>
    </location>
</feature>
<sequence length="1050" mass="121999">MNSLRKGGCLTLNRVRHIRTGKFKDLINYNNILEKRDQNFEREKNKNNVKDVNILELLSVQDIKSTQPKKYKKKKIEHNDDINIKHSYDKRINYNYSEKGNNEFKDKVVKSDTRDMESFNTLEANYNSKHVNRSSGIRIGCERKQKDDEKVFKNKEGKNSNDNIRTFNSNLGRSNGKHRDYWIRNMGVEKRQWLKKYICLTSFTITNSYINKKYHIDIKKKKQKEKGKEKEMMENGYSIFERRSLQLLDELKRKGQKEEERRKVEKAGAKNEENDAVNKNAKSLQTDSVDYENKNKIIKRIYKASINHVRDENLWKKYVQNTFVISSYLDASDVAILFWCFSKIGYRDNRLINLLSTIILKKINDLSCCAIALVLNSFKKLEIKKYDTIELLTNQFCFHISKWTFQDIALVANSLAFFYIYHKTFWKKCILKLQNNFCFSHPLHLCLIVSSLARLDIREGNVLLCLSRSAKRLAKECTPNNLSLIIHSFAKLKFHHPKFFNYLYIFVHKYLDEQLLSCNYCEYTTLNTSSTGEDLKKYRNSNPDGLLSIQQDIHNLNIVHDNYTNVGGSHNSTEPDHLVCNEEEGNSGIINDNKKAYFNRQHTEDTRVNIKEGKILVTSTDEHDGKEMSCTKIKEEKIRSVFINNTNSSNDINERTKSSLHVTYKNKFFDLQSLVLLLFSCTCLISCTEQMILKLTYLIMPHKEHLGNHKIEKLKYVSDYLQYAFPSTFEKFSRDIKDFYHYIDTYDIKKKKSKYCARWISELSRILGKINVNHLKNVYINNICVDIMLTEANVIIQCLGPYSYYINSLVSTSICDLKKYILQKKKYNVVPLSYHDWNKLNDYEEKIHFLYAFGRNAASCLFLSSNKEKLSTEQVRMVSSVDITDTTNADDTADTTNADDTADTANADDTADTTNADDTADTANADDTADTTNADDTADTTNADDKADITNSMNGVSFTTVGGKTLHSENCRSRQNDEYNKKIDNSLEFGKEFNNSTDRMDIHENYSSDEDSEIIDFIKRSGDTNAERDHTNADYDDIGRIKKYLKGEKQ</sequence>
<proteinExistence type="predicted"/>
<evidence type="ECO:0000259" key="2">
    <source>
        <dbReference type="PROSITE" id="PS51286"/>
    </source>
</evidence>
<feature type="region of interest" description="Disordered" evidence="1">
    <location>
        <begin position="886"/>
        <end position="955"/>
    </location>
</feature>
<dbReference type="VEuPathDB" id="PlasmoDB:PmUG01_14041200"/>
<protein>
    <submittedName>
        <fullName evidence="3">RAP protein, putative</fullName>
    </submittedName>
</protein>
<dbReference type="AlphaFoldDB" id="A0A1C3L2G4"/>
<name>A0A1C3L2G4_PLAMA</name>
<dbReference type="Pfam" id="PF26188">
    <property type="entry name" value="RESC6"/>
    <property type="match status" value="1"/>
</dbReference>
<evidence type="ECO:0000313" key="3">
    <source>
        <dbReference type="EMBL" id="SBT80762.1"/>
    </source>
</evidence>
<gene>
    <name evidence="3" type="primary">PmlGA01_140025900</name>
    <name evidence="3" type="ORF">PMLGA01_140025900</name>
</gene>
<accession>A0A1C3L2G4</accession>
<feature type="domain" description="RAP" evidence="2">
    <location>
        <begin position="794"/>
        <end position="852"/>
    </location>
</feature>
<dbReference type="EMBL" id="LT594502">
    <property type="protein sequence ID" value="SBT80762.1"/>
    <property type="molecule type" value="Genomic_DNA"/>
</dbReference>
<dbReference type="SMART" id="SM00952">
    <property type="entry name" value="RAP"/>
    <property type="match status" value="1"/>
</dbReference>
<organism evidence="3 4">
    <name type="scientific">Plasmodium malariae</name>
    <dbReference type="NCBI Taxonomy" id="5858"/>
    <lineage>
        <taxon>Eukaryota</taxon>
        <taxon>Sar</taxon>
        <taxon>Alveolata</taxon>
        <taxon>Apicomplexa</taxon>
        <taxon>Aconoidasida</taxon>
        <taxon>Haemosporida</taxon>
        <taxon>Plasmodiidae</taxon>
        <taxon>Plasmodium</taxon>
        <taxon>Plasmodium (Plasmodium)</taxon>
    </lineage>
</organism>
<feature type="region of interest" description="Disordered" evidence="1">
    <location>
        <begin position="252"/>
        <end position="275"/>
    </location>
</feature>
<dbReference type="InterPro" id="IPR013584">
    <property type="entry name" value="RAP"/>
</dbReference>